<gene>
    <name evidence="1" type="ORF">SAMN05660359_00502</name>
</gene>
<dbReference type="Pfam" id="PF02945">
    <property type="entry name" value="Endonuclease_7"/>
    <property type="match status" value="1"/>
</dbReference>
<dbReference type="Gene3D" id="3.40.1800.10">
    <property type="entry name" value="His-Me finger endonucleases"/>
    <property type="match status" value="1"/>
</dbReference>
<evidence type="ECO:0000313" key="2">
    <source>
        <dbReference type="Proteomes" id="UP000183642"/>
    </source>
</evidence>
<dbReference type="RefSeq" id="WP_208976606.1">
    <property type="nucleotide sequence ID" value="NZ_FOWE01000001.1"/>
</dbReference>
<sequence>MLAEQGGLCAICVKAPAEHVDHCHETGRVRALLCSNCNGGLGQFKDDPVVLRAAAEYVLRYRALQAGEGAAL</sequence>
<protein>
    <submittedName>
        <fullName evidence="1">Recombination endonuclease VII</fullName>
    </submittedName>
</protein>
<dbReference type="EMBL" id="FOWE01000001">
    <property type="protein sequence ID" value="SFN89800.1"/>
    <property type="molecule type" value="Genomic_DNA"/>
</dbReference>
<keyword evidence="1" id="KW-0540">Nuclease</keyword>
<keyword evidence="1" id="KW-0378">Hydrolase</keyword>
<dbReference type="InterPro" id="IPR044925">
    <property type="entry name" value="His-Me_finger_sf"/>
</dbReference>
<dbReference type="InterPro" id="IPR004211">
    <property type="entry name" value="Endonuclease_7"/>
</dbReference>
<organism evidence="1 2">
    <name type="scientific">Geodermatophilus obscurus</name>
    <dbReference type="NCBI Taxonomy" id="1861"/>
    <lineage>
        <taxon>Bacteria</taxon>
        <taxon>Bacillati</taxon>
        <taxon>Actinomycetota</taxon>
        <taxon>Actinomycetes</taxon>
        <taxon>Geodermatophilales</taxon>
        <taxon>Geodermatophilaceae</taxon>
        <taxon>Geodermatophilus</taxon>
    </lineage>
</organism>
<keyword evidence="1" id="KW-0255">Endonuclease</keyword>
<dbReference type="InterPro" id="IPR038563">
    <property type="entry name" value="Endonuclease_7_sf"/>
</dbReference>
<dbReference type="Proteomes" id="UP000183642">
    <property type="component" value="Unassembled WGS sequence"/>
</dbReference>
<reference evidence="2" key="1">
    <citation type="submission" date="2016-10" db="EMBL/GenBank/DDBJ databases">
        <authorList>
            <person name="Varghese N."/>
            <person name="Submissions S."/>
        </authorList>
    </citation>
    <scope>NUCLEOTIDE SEQUENCE [LARGE SCALE GENOMIC DNA]</scope>
    <source>
        <strain evidence="2">DSM 43161</strain>
    </source>
</reference>
<accession>A0A1I5CS39</accession>
<dbReference type="AlphaFoldDB" id="A0A1I5CS39"/>
<name>A0A1I5CS39_9ACTN</name>
<evidence type="ECO:0000313" key="1">
    <source>
        <dbReference type="EMBL" id="SFN89800.1"/>
    </source>
</evidence>
<dbReference type="SUPFAM" id="SSF54060">
    <property type="entry name" value="His-Me finger endonucleases"/>
    <property type="match status" value="1"/>
</dbReference>
<dbReference type="GO" id="GO:0004519">
    <property type="term" value="F:endonuclease activity"/>
    <property type="evidence" value="ECO:0007669"/>
    <property type="project" value="UniProtKB-KW"/>
</dbReference>
<proteinExistence type="predicted"/>
<keyword evidence="2" id="KW-1185">Reference proteome</keyword>